<feature type="compositionally biased region" description="Basic and acidic residues" evidence="1">
    <location>
        <begin position="1"/>
        <end position="17"/>
    </location>
</feature>
<keyword evidence="3" id="KW-1185">Reference proteome</keyword>
<dbReference type="AlphaFoldDB" id="A0A8J2FVF2"/>
<reference evidence="2" key="1">
    <citation type="submission" date="2021-02" db="EMBL/GenBank/DDBJ databases">
        <authorList>
            <person name="Cremers G."/>
            <person name="Picone N."/>
        </authorList>
    </citation>
    <scope>NUCLEOTIDE SEQUENCE</scope>
    <source>
        <strain evidence="2">PQ17</strain>
    </source>
</reference>
<feature type="region of interest" description="Disordered" evidence="1">
    <location>
        <begin position="1"/>
        <end position="23"/>
    </location>
</feature>
<protein>
    <submittedName>
        <fullName evidence="2">Uncharacterized protein</fullName>
    </submittedName>
</protein>
<evidence type="ECO:0000313" key="3">
    <source>
        <dbReference type="Proteomes" id="UP000663859"/>
    </source>
</evidence>
<proteinExistence type="predicted"/>
<dbReference type="Proteomes" id="UP000663859">
    <property type="component" value="Unassembled WGS sequence"/>
</dbReference>
<gene>
    <name evidence="2" type="ORF">MPNT_130011</name>
</gene>
<accession>A0A8J2FVF2</accession>
<comment type="caution">
    <text evidence="2">The sequence shown here is derived from an EMBL/GenBank/DDBJ whole genome shotgun (WGS) entry which is preliminary data.</text>
</comment>
<dbReference type="EMBL" id="CAJNOB010000005">
    <property type="protein sequence ID" value="CAF0692921.1"/>
    <property type="molecule type" value="Genomic_DNA"/>
</dbReference>
<organism evidence="2 3">
    <name type="scientific">Candidatus Methylacidithermus pantelleriae</name>
    <dbReference type="NCBI Taxonomy" id="2744239"/>
    <lineage>
        <taxon>Bacteria</taxon>
        <taxon>Pseudomonadati</taxon>
        <taxon>Verrucomicrobiota</taxon>
        <taxon>Methylacidiphilae</taxon>
        <taxon>Methylacidiphilales</taxon>
        <taxon>Methylacidiphilaceae</taxon>
        <taxon>Candidatus Methylacidithermus</taxon>
    </lineage>
</organism>
<evidence type="ECO:0000256" key="1">
    <source>
        <dbReference type="SAM" id="MobiDB-lite"/>
    </source>
</evidence>
<evidence type="ECO:0000313" key="2">
    <source>
        <dbReference type="EMBL" id="CAF0692921.1"/>
    </source>
</evidence>
<sequence>MGFEPTRREVPPSDFQDRPVQPLRHLSSQYPIEHTVILVFSLACQAGPDLRNPGP</sequence>
<name>A0A8J2FVF2_9BACT</name>